<dbReference type="PRINTS" id="PR01519">
    <property type="entry name" value="EPSLNTUBULIN"/>
</dbReference>
<evidence type="ECO:0000313" key="6">
    <source>
        <dbReference type="EMBL" id="CAG9326078.1"/>
    </source>
</evidence>
<dbReference type="EMBL" id="CAJZBQ010000040">
    <property type="protein sequence ID" value="CAG9326078.1"/>
    <property type="molecule type" value="Genomic_DNA"/>
</dbReference>
<dbReference type="InterPro" id="IPR008280">
    <property type="entry name" value="Tub_FtsZ_C"/>
</dbReference>
<dbReference type="AlphaFoldDB" id="A0AAU9JK46"/>
<gene>
    <name evidence="6" type="ORF">BSTOLATCC_MIC40518</name>
</gene>
<evidence type="ECO:0000313" key="7">
    <source>
        <dbReference type="Proteomes" id="UP001162131"/>
    </source>
</evidence>
<dbReference type="InterPro" id="IPR003008">
    <property type="entry name" value="Tubulin_FtsZ_GTPase"/>
</dbReference>
<evidence type="ECO:0000259" key="5">
    <source>
        <dbReference type="SMART" id="SM00864"/>
    </source>
</evidence>
<name>A0AAU9JK46_9CILI</name>
<feature type="domain" description="Tubulin/FtsZ GTPase" evidence="5">
    <location>
        <begin position="58"/>
        <end position="233"/>
    </location>
</feature>
<protein>
    <recommendedName>
        <fullName evidence="5">Tubulin/FtsZ GTPase domain-containing protein</fullName>
    </recommendedName>
</protein>
<evidence type="ECO:0000256" key="3">
    <source>
        <dbReference type="ARBA" id="ARBA00022741"/>
    </source>
</evidence>
<dbReference type="Proteomes" id="UP001162131">
    <property type="component" value="Unassembled WGS sequence"/>
</dbReference>
<keyword evidence="4" id="KW-0342">GTP-binding</keyword>
<organism evidence="6 7">
    <name type="scientific">Blepharisma stoltei</name>
    <dbReference type="NCBI Taxonomy" id="1481888"/>
    <lineage>
        <taxon>Eukaryota</taxon>
        <taxon>Sar</taxon>
        <taxon>Alveolata</taxon>
        <taxon>Ciliophora</taxon>
        <taxon>Postciliodesmatophora</taxon>
        <taxon>Heterotrichea</taxon>
        <taxon>Heterotrichida</taxon>
        <taxon>Blepharismidae</taxon>
        <taxon>Blepharisma</taxon>
    </lineage>
</organism>
<dbReference type="SMART" id="SM00864">
    <property type="entry name" value="Tubulin"/>
    <property type="match status" value="1"/>
</dbReference>
<dbReference type="Pfam" id="PF00091">
    <property type="entry name" value="Tubulin"/>
    <property type="match status" value="1"/>
</dbReference>
<comment type="caution">
    <text evidence="6">The sequence shown here is derived from an EMBL/GenBank/DDBJ whole genome shotgun (WGS) entry which is preliminary data.</text>
</comment>
<dbReference type="Gene3D" id="1.10.287.600">
    <property type="entry name" value="Helix hairpin bin"/>
    <property type="match status" value="1"/>
</dbReference>
<sequence>MPKEIISLEIGKCGHEIGTAFTNNIIQEWAVYNPLEIPTESERKSNESANPFLSDFKKILFSSSSSEIHQRSLYSSIISDIPEASHNWAKGYLQSGQSHGEEFLDKITTIAEQCESLDNFLLIHSIGGGLGSGLGSFLLNLLSDHFPEIFRINFSVLPENSYEVGPYNAVLAMKEMTEYADCVYQIDNQALLDIIKKNTEGNPEINASTNYITMNNIIASYLSDLTCSIRYQGLLGMSLKEISSNLVPFPNLQYVSAAKAPISSIINNIHDDKSLVQIFNEITDENSLIKLSSKNSVYLANALIFRGNATIYDIQANTNRLKNSHKMVGWNPENFKLALYNESPLHIPISALKLSNGNSINSYFSSLKQRFLKLHKKKSFISSYTQYMDSSLFSSSLSSLEELMERYTANTQQLEEPTFSRLKMIV</sequence>
<dbReference type="SUPFAM" id="SSF52490">
    <property type="entry name" value="Tubulin nucleotide-binding domain-like"/>
    <property type="match status" value="1"/>
</dbReference>
<evidence type="ECO:0000256" key="2">
    <source>
        <dbReference type="ARBA" id="ARBA00022701"/>
    </source>
</evidence>
<accession>A0AAU9JK46</accession>
<keyword evidence="2" id="KW-0493">Microtubule</keyword>
<dbReference type="InterPro" id="IPR023123">
    <property type="entry name" value="Tubulin_C"/>
</dbReference>
<proteinExistence type="inferred from homology"/>
<dbReference type="GO" id="GO:0005874">
    <property type="term" value="C:microtubule"/>
    <property type="evidence" value="ECO:0007669"/>
    <property type="project" value="UniProtKB-KW"/>
</dbReference>
<dbReference type="PANTHER" id="PTHR11588">
    <property type="entry name" value="TUBULIN"/>
    <property type="match status" value="1"/>
</dbReference>
<comment type="similarity">
    <text evidence="1">Belongs to the tubulin family.</text>
</comment>
<dbReference type="Pfam" id="PF03953">
    <property type="entry name" value="Tubulin_C"/>
    <property type="match status" value="1"/>
</dbReference>
<keyword evidence="3" id="KW-0547">Nucleotide-binding</keyword>
<evidence type="ECO:0000256" key="1">
    <source>
        <dbReference type="ARBA" id="ARBA00009636"/>
    </source>
</evidence>
<dbReference type="GO" id="GO:0005525">
    <property type="term" value="F:GTP binding"/>
    <property type="evidence" value="ECO:0007669"/>
    <property type="project" value="UniProtKB-KW"/>
</dbReference>
<reference evidence="6" key="1">
    <citation type="submission" date="2021-09" db="EMBL/GenBank/DDBJ databases">
        <authorList>
            <consortium name="AG Swart"/>
            <person name="Singh M."/>
            <person name="Singh A."/>
            <person name="Seah K."/>
            <person name="Emmerich C."/>
        </authorList>
    </citation>
    <scope>NUCLEOTIDE SEQUENCE</scope>
    <source>
        <strain evidence="6">ATCC30299</strain>
    </source>
</reference>
<dbReference type="InterPro" id="IPR018316">
    <property type="entry name" value="Tubulin/FtsZ_2-layer-sand-dom"/>
</dbReference>
<dbReference type="InterPro" id="IPR036525">
    <property type="entry name" value="Tubulin/FtsZ_GTPase_sf"/>
</dbReference>
<keyword evidence="7" id="KW-1185">Reference proteome</keyword>
<dbReference type="InterPro" id="IPR000217">
    <property type="entry name" value="Tubulin"/>
</dbReference>
<evidence type="ECO:0000256" key="4">
    <source>
        <dbReference type="ARBA" id="ARBA00023134"/>
    </source>
</evidence>
<dbReference type="PRINTS" id="PR01161">
    <property type="entry name" value="TUBULIN"/>
</dbReference>
<dbReference type="SUPFAM" id="SSF55307">
    <property type="entry name" value="Tubulin C-terminal domain-like"/>
    <property type="match status" value="1"/>
</dbReference>
<dbReference type="GO" id="GO:0007017">
    <property type="term" value="P:microtubule-based process"/>
    <property type="evidence" value="ECO:0007669"/>
    <property type="project" value="InterPro"/>
</dbReference>
<dbReference type="InterPro" id="IPR004057">
    <property type="entry name" value="Epsilon_tubulin"/>
</dbReference>
<dbReference type="Gene3D" id="3.40.50.1440">
    <property type="entry name" value="Tubulin/FtsZ, GTPase domain"/>
    <property type="match status" value="1"/>
</dbReference>